<name>A0A0V0YXI5_9BILA</name>
<gene>
    <name evidence="1" type="ORF">T12_15183</name>
</gene>
<organism evidence="1 2">
    <name type="scientific">Trichinella patagoniensis</name>
    <dbReference type="NCBI Taxonomy" id="990121"/>
    <lineage>
        <taxon>Eukaryota</taxon>
        <taxon>Metazoa</taxon>
        <taxon>Ecdysozoa</taxon>
        <taxon>Nematoda</taxon>
        <taxon>Enoplea</taxon>
        <taxon>Dorylaimia</taxon>
        <taxon>Trichinellida</taxon>
        <taxon>Trichinellidae</taxon>
        <taxon>Trichinella</taxon>
    </lineage>
</organism>
<accession>A0A0V0YXI5</accession>
<proteinExistence type="predicted"/>
<dbReference type="EMBL" id="JYDQ01001564">
    <property type="protein sequence ID" value="KRY05015.1"/>
    <property type="molecule type" value="Genomic_DNA"/>
</dbReference>
<sequence>MITLTILCEGLMNRVLYEVTDTSVAVCRFAFRPTFARVVSFRSRQM</sequence>
<reference evidence="1 2" key="1">
    <citation type="submission" date="2015-01" db="EMBL/GenBank/DDBJ databases">
        <title>Evolution of Trichinella species and genotypes.</title>
        <authorList>
            <person name="Korhonen P.K."/>
            <person name="Edoardo P."/>
            <person name="Giuseppe L.R."/>
            <person name="Gasser R.B."/>
        </authorList>
    </citation>
    <scope>NUCLEOTIDE SEQUENCE [LARGE SCALE GENOMIC DNA]</scope>
    <source>
        <strain evidence="1">ISS2496</strain>
    </source>
</reference>
<dbReference type="Proteomes" id="UP000054783">
    <property type="component" value="Unassembled WGS sequence"/>
</dbReference>
<evidence type="ECO:0000313" key="2">
    <source>
        <dbReference type="Proteomes" id="UP000054783"/>
    </source>
</evidence>
<protein>
    <submittedName>
        <fullName evidence="1">Uncharacterized protein</fullName>
    </submittedName>
</protein>
<comment type="caution">
    <text evidence="1">The sequence shown here is derived from an EMBL/GenBank/DDBJ whole genome shotgun (WGS) entry which is preliminary data.</text>
</comment>
<dbReference type="AlphaFoldDB" id="A0A0V0YXI5"/>
<evidence type="ECO:0000313" key="1">
    <source>
        <dbReference type="EMBL" id="KRY05015.1"/>
    </source>
</evidence>
<keyword evidence="2" id="KW-1185">Reference proteome</keyword>